<dbReference type="EMBL" id="LGKG01000207">
    <property type="protein sequence ID" value="KPC58449.1"/>
    <property type="molecule type" value="Genomic_DNA"/>
</dbReference>
<accession>A0A0N0GUJ8</accession>
<evidence type="ECO:0000313" key="2">
    <source>
        <dbReference type="EMBL" id="KPC58449.1"/>
    </source>
</evidence>
<name>A0A0N0GUJ8_9ACTN</name>
<dbReference type="Gene3D" id="1.10.1200.10">
    <property type="entry name" value="ACP-like"/>
    <property type="match status" value="1"/>
</dbReference>
<comment type="caution">
    <text evidence="2">The sequence shown here is derived from an EMBL/GenBank/DDBJ whole genome shotgun (WGS) entry which is preliminary data.</text>
</comment>
<dbReference type="InterPro" id="IPR009081">
    <property type="entry name" value="PP-bd_ACP"/>
</dbReference>
<dbReference type="SUPFAM" id="SSF47336">
    <property type="entry name" value="ACP-like"/>
    <property type="match status" value="1"/>
</dbReference>
<dbReference type="Pfam" id="PF00550">
    <property type="entry name" value="PP-binding"/>
    <property type="match status" value="1"/>
</dbReference>
<organism evidence="2 3">
    <name type="scientific">Streptomyces chattanoogensis</name>
    <dbReference type="NCBI Taxonomy" id="66876"/>
    <lineage>
        <taxon>Bacteria</taxon>
        <taxon>Bacillati</taxon>
        <taxon>Actinomycetota</taxon>
        <taxon>Actinomycetes</taxon>
        <taxon>Kitasatosporales</taxon>
        <taxon>Streptomycetaceae</taxon>
        <taxon>Streptomyces</taxon>
    </lineage>
</organism>
<feature type="domain" description="Carrier" evidence="1">
    <location>
        <begin position="24"/>
        <end position="88"/>
    </location>
</feature>
<dbReference type="AlphaFoldDB" id="A0A0N0GUJ8"/>
<reference evidence="3" key="1">
    <citation type="submission" date="2015-07" db="EMBL/GenBank/DDBJ databases">
        <authorList>
            <person name="Ju K.-S."/>
            <person name="Doroghazi J.R."/>
            <person name="Metcalf W.W."/>
        </authorList>
    </citation>
    <scope>NUCLEOTIDE SEQUENCE [LARGE SCALE GENOMIC DNA]</scope>
    <source>
        <strain evidence="3">NRRL ISP-5002</strain>
    </source>
</reference>
<keyword evidence="3" id="KW-1185">Reference proteome</keyword>
<evidence type="ECO:0000313" key="3">
    <source>
        <dbReference type="Proteomes" id="UP000037982"/>
    </source>
</evidence>
<evidence type="ECO:0000259" key="1">
    <source>
        <dbReference type="Pfam" id="PF00550"/>
    </source>
</evidence>
<gene>
    <name evidence="2" type="ORF">ADL29_39095</name>
</gene>
<dbReference type="InterPro" id="IPR036736">
    <property type="entry name" value="ACP-like_sf"/>
</dbReference>
<dbReference type="Proteomes" id="UP000037982">
    <property type="component" value="Unassembled WGS sequence"/>
</dbReference>
<protein>
    <recommendedName>
        <fullName evidence="1">Carrier domain-containing protein</fullName>
    </recommendedName>
</protein>
<dbReference type="RefSeq" id="WP_053928205.1">
    <property type="nucleotide sequence ID" value="NZ_LGKG01000207.1"/>
</dbReference>
<sequence>MDRPTAAAVLRSSDADRHTHAAAYLRSLLAGCLGTAPDQVALDQPLEAQGFDSVTIAGISVIIEEDLGVRVPIAELAASGLGELARLLAADVRTSEREAGEVGADAPVDRSR</sequence>
<proteinExistence type="predicted"/>